<evidence type="ECO:0000256" key="2">
    <source>
        <dbReference type="SAM" id="MobiDB-lite"/>
    </source>
</evidence>
<accession>A0A843WAC9</accession>
<dbReference type="PANTHER" id="PTHR11093">
    <property type="entry name" value="RUVB-RELATED REPTIN AND PONTIN"/>
    <property type="match status" value="1"/>
</dbReference>
<dbReference type="GO" id="GO:0003678">
    <property type="term" value="F:DNA helicase activity"/>
    <property type="evidence" value="ECO:0007669"/>
    <property type="project" value="UniProtKB-EC"/>
</dbReference>
<sequence>MGHTLAPKSGKPRSEHSGHAVQLLSPASIVAKTNGRDKICKADIEEVAALYLDAKSSARLLQEQQERYIA</sequence>
<name>A0A843WAC9_COLES</name>
<keyword evidence="1" id="KW-0805">Transcription regulation</keyword>
<dbReference type="EMBL" id="NMUH01003639">
    <property type="protein sequence ID" value="MQM06489.1"/>
    <property type="molecule type" value="Genomic_DNA"/>
</dbReference>
<keyword evidence="1" id="KW-0378">Hydrolase</keyword>
<dbReference type="Gene3D" id="1.10.8.60">
    <property type="match status" value="1"/>
</dbReference>
<keyword evidence="1" id="KW-0347">Helicase</keyword>
<dbReference type="Proteomes" id="UP000652761">
    <property type="component" value="Unassembled WGS sequence"/>
</dbReference>
<dbReference type="OrthoDB" id="1674996at2759"/>
<comment type="catalytic activity">
    <reaction evidence="1">
        <text>ATP + H2O = ADP + phosphate + H(+)</text>
        <dbReference type="Rhea" id="RHEA:13065"/>
        <dbReference type="ChEBI" id="CHEBI:15377"/>
        <dbReference type="ChEBI" id="CHEBI:15378"/>
        <dbReference type="ChEBI" id="CHEBI:30616"/>
        <dbReference type="ChEBI" id="CHEBI:43474"/>
        <dbReference type="ChEBI" id="CHEBI:456216"/>
        <dbReference type="EC" id="3.6.4.12"/>
    </reaction>
</comment>
<dbReference type="InterPro" id="IPR027238">
    <property type="entry name" value="RuvB-like"/>
</dbReference>
<comment type="caution">
    <text evidence="4">The sequence shown here is derived from an EMBL/GenBank/DDBJ whole genome shotgun (WGS) entry which is preliminary data.</text>
</comment>
<evidence type="ECO:0000256" key="1">
    <source>
        <dbReference type="RuleBase" id="RU363048"/>
    </source>
</evidence>
<keyword evidence="1" id="KW-0804">Transcription</keyword>
<keyword evidence="1" id="KW-0067">ATP-binding</keyword>
<protein>
    <recommendedName>
        <fullName evidence="1">RuvB-like helicase</fullName>
        <ecNumber evidence="1">3.6.4.12</ecNumber>
    </recommendedName>
</protein>
<keyword evidence="1" id="KW-0539">Nucleus</keyword>
<comment type="similarity">
    <text evidence="1">Belongs to the RuvB family.</text>
</comment>
<dbReference type="Pfam" id="PF17856">
    <property type="entry name" value="TIP49_C"/>
    <property type="match status" value="1"/>
</dbReference>
<evidence type="ECO:0000313" key="5">
    <source>
        <dbReference type="Proteomes" id="UP000652761"/>
    </source>
</evidence>
<dbReference type="GO" id="GO:0016787">
    <property type="term" value="F:hydrolase activity"/>
    <property type="evidence" value="ECO:0007669"/>
    <property type="project" value="UniProtKB-KW"/>
</dbReference>
<proteinExistence type="inferred from homology"/>
<dbReference type="InterPro" id="IPR041048">
    <property type="entry name" value="RuvB-like_C"/>
</dbReference>
<gene>
    <name evidence="4" type="ORF">Taro_039316</name>
</gene>
<feature type="domain" description="RuvB-like AAA-lid" evidence="3">
    <location>
        <begin position="20"/>
        <end position="53"/>
    </location>
</feature>
<dbReference type="EC" id="3.6.4.12" evidence="1"/>
<organism evidence="4 5">
    <name type="scientific">Colocasia esculenta</name>
    <name type="common">Wild taro</name>
    <name type="synonym">Arum esculentum</name>
    <dbReference type="NCBI Taxonomy" id="4460"/>
    <lineage>
        <taxon>Eukaryota</taxon>
        <taxon>Viridiplantae</taxon>
        <taxon>Streptophyta</taxon>
        <taxon>Embryophyta</taxon>
        <taxon>Tracheophyta</taxon>
        <taxon>Spermatophyta</taxon>
        <taxon>Magnoliopsida</taxon>
        <taxon>Liliopsida</taxon>
        <taxon>Araceae</taxon>
        <taxon>Aroideae</taxon>
        <taxon>Colocasieae</taxon>
        <taxon>Colocasia</taxon>
    </lineage>
</organism>
<dbReference type="AlphaFoldDB" id="A0A843WAC9"/>
<feature type="region of interest" description="Disordered" evidence="2">
    <location>
        <begin position="1"/>
        <end position="21"/>
    </location>
</feature>
<evidence type="ECO:0000313" key="4">
    <source>
        <dbReference type="EMBL" id="MQM06489.1"/>
    </source>
</evidence>
<keyword evidence="1" id="KW-0547">Nucleotide-binding</keyword>
<evidence type="ECO:0000259" key="3">
    <source>
        <dbReference type="Pfam" id="PF17856"/>
    </source>
</evidence>
<reference evidence="4" key="1">
    <citation type="submission" date="2017-07" db="EMBL/GenBank/DDBJ databases">
        <title>Taro Niue Genome Assembly and Annotation.</title>
        <authorList>
            <person name="Atibalentja N."/>
            <person name="Keating K."/>
            <person name="Fields C.J."/>
        </authorList>
    </citation>
    <scope>NUCLEOTIDE SEQUENCE</scope>
    <source>
        <strain evidence="4">Niue_2</strain>
        <tissue evidence="4">Leaf</tissue>
    </source>
</reference>
<keyword evidence="5" id="KW-1185">Reference proteome</keyword>
<dbReference type="GO" id="GO:0005524">
    <property type="term" value="F:ATP binding"/>
    <property type="evidence" value="ECO:0007669"/>
    <property type="project" value="UniProtKB-KW"/>
</dbReference>